<keyword evidence="9" id="KW-1185">Reference proteome</keyword>
<dbReference type="GO" id="GO:0042910">
    <property type="term" value="F:xenobiotic transmembrane transporter activity"/>
    <property type="evidence" value="ECO:0007669"/>
    <property type="project" value="InterPro"/>
</dbReference>
<evidence type="ECO:0000256" key="5">
    <source>
        <dbReference type="ARBA" id="ARBA00023136"/>
    </source>
</evidence>
<organism evidence="8 9">
    <name type="scientific">Catagonus wagneri</name>
    <name type="common">Chacoan peccary</name>
    <dbReference type="NCBI Taxonomy" id="51154"/>
    <lineage>
        <taxon>Eukaryota</taxon>
        <taxon>Metazoa</taxon>
        <taxon>Chordata</taxon>
        <taxon>Craniata</taxon>
        <taxon>Vertebrata</taxon>
        <taxon>Euteleostomi</taxon>
        <taxon>Mammalia</taxon>
        <taxon>Eutheria</taxon>
        <taxon>Laurasiatheria</taxon>
        <taxon>Artiodactyla</taxon>
        <taxon>Suina</taxon>
        <taxon>Tayassuidae</taxon>
        <taxon>Catagonus</taxon>
    </lineage>
</organism>
<feature type="transmembrane region" description="Helical" evidence="7">
    <location>
        <begin position="163"/>
        <end position="183"/>
    </location>
</feature>
<dbReference type="GO" id="GO:0016020">
    <property type="term" value="C:membrane"/>
    <property type="evidence" value="ECO:0007669"/>
    <property type="project" value="UniProtKB-SubCell"/>
</dbReference>
<dbReference type="NCBIfam" id="TIGR00797">
    <property type="entry name" value="matE"/>
    <property type="match status" value="1"/>
</dbReference>
<comment type="subcellular location">
    <subcellularLocation>
        <location evidence="1">Membrane</location>
        <topology evidence="1">Multi-pass membrane protein</topology>
    </subcellularLocation>
</comment>
<dbReference type="AlphaFoldDB" id="A0A8C3WYK5"/>
<feature type="transmembrane region" description="Helical" evidence="7">
    <location>
        <begin position="392"/>
        <end position="414"/>
    </location>
</feature>
<dbReference type="GO" id="GO:1990961">
    <property type="term" value="P:xenobiotic detoxification by transmembrane export across the plasma membrane"/>
    <property type="evidence" value="ECO:0007669"/>
    <property type="project" value="InterPro"/>
</dbReference>
<evidence type="ECO:0000256" key="1">
    <source>
        <dbReference type="ARBA" id="ARBA00004141"/>
    </source>
</evidence>
<dbReference type="CDD" id="cd13132">
    <property type="entry name" value="MATE_eukaryotic"/>
    <property type="match status" value="1"/>
</dbReference>
<feature type="transmembrane region" description="Helical" evidence="7">
    <location>
        <begin position="97"/>
        <end position="122"/>
    </location>
</feature>
<accession>A0A8C3WYK5</accession>
<evidence type="ECO:0000256" key="2">
    <source>
        <dbReference type="ARBA" id="ARBA00010199"/>
    </source>
</evidence>
<dbReference type="GeneTree" id="ENSGT00940000161644"/>
<feature type="transmembrane region" description="Helical" evidence="7">
    <location>
        <begin position="275"/>
        <end position="294"/>
    </location>
</feature>
<reference evidence="8" key="1">
    <citation type="submission" date="2025-08" db="UniProtKB">
        <authorList>
            <consortium name="Ensembl"/>
        </authorList>
    </citation>
    <scope>IDENTIFICATION</scope>
</reference>
<feature type="transmembrane region" description="Helical" evidence="7">
    <location>
        <begin position="195"/>
        <end position="215"/>
    </location>
</feature>
<sequence length="443" mass="47292">MEAAEERPASRPGGPEPSPERRALCCLPSADLRRELRALLFLAGPAFLAQLMVFLIGVVSSVFCGHLGRLELDAVTLAIATYGSPNKKHVGVILQRGALVLLLCCLPCWALFLNTQHILLLFRQDPAVSRLTQTYVNIFIPALPATFLYALETKYLLNQGIVLPQIVAGVAANLVNALANYLFLYPLHLGVTGSALANAVSQFTLALLLFVCIVVKGLHRDTWGGWSWECLQDWASFFRLAVPSMLMLCIEWWAYEIGSFLSGALGVVELGAQSIVYELAVVVYMVPAGFSVAANVQVGNALGAGNIEQARRSSVVALVVTELFAVAFCVLLLGCKDLVGYVFTKDREVIALVAQVVPIYAVSHLFEGLACTSGGVLRGSGNQKVGAVVNAIGYYAVGLPIGISLMFATGLGVVGSDTRQLENKCGPGRDLSSLAGPTLRRGP</sequence>
<dbReference type="InterPro" id="IPR002528">
    <property type="entry name" value="MATE_fam"/>
</dbReference>
<dbReference type="Proteomes" id="UP000694540">
    <property type="component" value="Unplaced"/>
</dbReference>
<reference evidence="8" key="2">
    <citation type="submission" date="2025-09" db="UniProtKB">
        <authorList>
            <consortium name="Ensembl"/>
        </authorList>
    </citation>
    <scope>IDENTIFICATION</scope>
</reference>
<gene>
    <name evidence="8" type="primary">SLC47A1</name>
</gene>
<proteinExistence type="inferred from homology"/>
<dbReference type="GO" id="GO:0015297">
    <property type="term" value="F:antiporter activity"/>
    <property type="evidence" value="ECO:0007669"/>
    <property type="project" value="InterPro"/>
</dbReference>
<dbReference type="Ensembl" id="ENSCWAT00000021404.1">
    <property type="protein sequence ID" value="ENSCWAP00000019727.1"/>
    <property type="gene ID" value="ENSCWAG00000014629.1"/>
</dbReference>
<name>A0A8C3WYK5_9CETA</name>
<dbReference type="Pfam" id="PF01554">
    <property type="entry name" value="MatE"/>
    <property type="match status" value="2"/>
</dbReference>
<dbReference type="PANTHER" id="PTHR11206">
    <property type="entry name" value="MULTIDRUG RESISTANCE PROTEIN"/>
    <property type="match status" value="1"/>
</dbReference>
<comment type="similarity">
    <text evidence="2">Belongs to the multi antimicrobial extrusion (MATE) (TC 2.A.66.1) family.</text>
</comment>
<keyword evidence="5 7" id="KW-0472">Membrane</keyword>
<evidence type="ECO:0000256" key="7">
    <source>
        <dbReference type="SAM" id="Phobius"/>
    </source>
</evidence>
<evidence type="ECO:0000256" key="3">
    <source>
        <dbReference type="ARBA" id="ARBA00022692"/>
    </source>
</evidence>
<evidence type="ECO:0000256" key="6">
    <source>
        <dbReference type="SAM" id="MobiDB-lite"/>
    </source>
</evidence>
<feature type="region of interest" description="Disordered" evidence="6">
    <location>
        <begin position="1"/>
        <end position="21"/>
    </location>
</feature>
<evidence type="ECO:0000313" key="8">
    <source>
        <dbReference type="Ensembl" id="ENSCWAP00000019727.1"/>
    </source>
</evidence>
<evidence type="ECO:0000313" key="9">
    <source>
        <dbReference type="Proteomes" id="UP000694540"/>
    </source>
</evidence>
<feature type="transmembrane region" description="Helical" evidence="7">
    <location>
        <begin position="134"/>
        <end position="151"/>
    </location>
</feature>
<feature type="transmembrane region" description="Helical" evidence="7">
    <location>
        <begin position="315"/>
        <end position="334"/>
    </location>
</feature>
<dbReference type="InterPro" id="IPR045069">
    <property type="entry name" value="MATE_euk"/>
</dbReference>
<protein>
    <submittedName>
        <fullName evidence="8">Solute carrier family 47 member 1</fullName>
    </submittedName>
</protein>
<keyword evidence="4 7" id="KW-1133">Transmembrane helix</keyword>
<feature type="transmembrane region" description="Helical" evidence="7">
    <location>
        <begin position="38"/>
        <end position="63"/>
    </location>
</feature>
<keyword evidence="3 7" id="KW-0812">Transmembrane</keyword>
<evidence type="ECO:0000256" key="4">
    <source>
        <dbReference type="ARBA" id="ARBA00022989"/>
    </source>
</evidence>